<organism evidence="1 2">
    <name type="scientific">Populus deltoides</name>
    <name type="common">Eastern poplar</name>
    <name type="synonym">Eastern cottonwood</name>
    <dbReference type="NCBI Taxonomy" id="3696"/>
    <lineage>
        <taxon>Eukaryota</taxon>
        <taxon>Viridiplantae</taxon>
        <taxon>Streptophyta</taxon>
        <taxon>Embryophyta</taxon>
        <taxon>Tracheophyta</taxon>
        <taxon>Spermatophyta</taxon>
        <taxon>Magnoliopsida</taxon>
        <taxon>eudicotyledons</taxon>
        <taxon>Gunneridae</taxon>
        <taxon>Pentapetalae</taxon>
        <taxon>rosids</taxon>
        <taxon>fabids</taxon>
        <taxon>Malpighiales</taxon>
        <taxon>Salicaceae</taxon>
        <taxon>Saliceae</taxon>
        <taxon>Populus</taxon>
    </lineage>
</organism>
<gene>
    <name evidence="1" type="ORF">H0E87_000638</name>
</gene>
<evidence type="ECO:0000313" key="1">
    <source>
        <dbReference type="EMBL" id="KAH8518852.1"/>
    </source>
</evidence>
<feature type="non-terminal residue" evidence="1">
    <location>
        <position position="389"/>
    </location>
</feature>
<dbReference type="EMBL" id="JACEGQ020000001">
    <property type="protein sequence ID" value="KAH8518852.1"/>
    <property type="molecule type" value="Genomic_DNA"/>
</dbReference>
<sequence>MDTPHHQMSAPETCLPQKRPKLVSMKEIVIYSPKPQDISWLNNCLLASISAGVDYGKIQDDLISCDIQSIGMRFLGASQVLLLFKDHPSMMLAWISIQGLPIVGWNRNCLATLLRSTGDIIGFDRLDRRRSALVSLRLLLSTRSDEDIRKTIILHIDREDHTIHIDEIDNLHHPMADSICYSMDTFYSNLVLEDGYTTCGYESSSDGTITHFLIENTHDMGLNTREKMKSFSNCEEAATAKPHLAGDLAYREATYSAPISLQDHSSLVIINALQQLGGQVHFLTISTNLFPEILGYTQNLNHHVSITSNNTADVSKVQDSNVQAHHFGHVTSGHPLMLEARLSLGTYCSDCLNSTSSFSCSNYDLAHEPIQDTWPQTDEASQPLKLGST</sequence>
<dbReference type="Proteomes" id="UP000807159">
    <property type="component" value="Chromosome 1"/>
</dbReference>
<protein>
    <recommendedName>
        <fullName evidence="3">DUF4283 domain-containing protein</fullName>
    </recommendedName>
</protein>
<evidence type="ECO:0008006" key="3">
    <source>
        <dbReference type="Google" id="ProtNLM"/>
    </source>
</evidence>
<keyword evidence="2" id="KW-1185">Reference proteome</keyword>
<name>A0A8T2ZPZ3_POPDE</name>
<reference evidence="1" key="1">
    <citation type="journal article" date="2021" name="J. Hered.">
        <title>Genome Assembly of Salicaceae Populus deltoides (Eastern Cottonwood) I-69 Based on Nanopore Sequencing and Hi-C Technologies.</title>
        <authorList>
            <person name="Bai S."/>
            <person name="Wu H."/>
            <person name="Zhang J."/>
            <person name="Pan Z."/>
            <person name="Zhao W."/>
            <person name="Li Z."/>
            <person name="Tong C."/>
        </authorList>
    </citation>
    <scope>NUCLEOTIDE SEQUENCE</scope>
    <source>
        <tissue evidence="1">Leaf</tissue>
    </source>
</reference>
<evidence type="ECO:0000313" key="2">
    <source>
        <dbReference type="Proteomes" id="UP000807159"/>
    </source>
</evidence>
<comment type="caution">
    <text evidence="1">The sequence shown here is derived from an EMBL/GenBank/DDBJ whole genome shotgun (WGS) entry which is preliminary data.</text>
</comment>
<proteinExistence type="predicted"/>
<accession>A0A8T2ZPZ3</accession>
<dbReference type="AlphaFoldDB" id="A0A8T2ZPZ3"/>